<organism evidence="4 5">
    <name type="scientific">Glutamicibacter arilaitensis (strain DSM 16368 / CIP 108037 / IAM 15318 / JCM 13566 / NCIMB 14258 / Re117)</name>
    <name type="common">Arthrobacter arilaitensis</name>
    <dbReference type="NCBI Taxonomy" id="861360"/>
    <lineage>
        <taxon>Bacteria</taxon>
        <taxon>Bacillati</taxon>
        <taxon>Actinomycetota</taxon>
        <taxon>Actinomycetes</taxon>
        <taxon>Micrococcales</taxon>
        <taxon>Micrococcaceae</taxon>
        <taxon>Glutamicibacter</taxon>
    </lineage>
</organism>
<name>A0ABP1TZU9_GLUAR</name>
<proteinExistence type="predicted"/>
<reference evidence="5" key="1">
    <citation type="journal article" date="2010" name="PLoS ONE">
        <title>The Arthrobacter arilaitensis Re117 genome sequence reveals its genetic adaptation to the surface of cheese.</title>
        <authorList>
            <person name="Monnet C."/>
            <person name="Loux V."/>
            <person name="Gibrat J.F."/>
            <person name="Spinnler E."/>
            <person name="Barbe V."/>
            <person name="Vacherie B."/>
            <person name="Gavory F."/>
            <person name="Gourbeyre E."/>
            <person name="Siguier P."/>
            <person name="Chandler M."/>
            <person name="Elleuch R."/>
            <person name="Irlinger F."/>
            <person name="Vallaeys T."/>
        </authorList>
    </citation>
    <scope>NUCLEOTIDE SEQUENCE</scope>
    <source>
        <strain evidence="5">DSM 16368 / CIP 108037 / IAM 15318 / JCM 13566 / Re117</strain>
    </source>
</reference>
<gene>
    <name evidence="4" type="ordered locus">AARI_03890</name>
</gene>
<evidence type="ECO:0000259" key="2">
    <source>
        <dbReference type="Pfam" id="PF06114"/>
    </source>
</evidence>
<dbReference type="Proteomes" id="UP000006878">
    <property type="component" value="Chromosome"/>
</dbReference>
<evidence type="ECO:0000313" key="4">
    <source>
        <dbReference type="EMBL" id="CBT74625.1"/>
    </source>
</evidence>
<dbReference type="InterPro" id="IPR010359">
    <property type="entry name" value="IrrE_HExxH"/>
</dbReference>
<dbReference type="Gene3D" id="1.10.10.2910">
    <property type="match status" value="1"/>
</dbReference>
<dbReference type="Pfam" id="PF08401">
    <property type="entry name" value="ArdcN"/>
    <property type="match status" value="1"/>
</dbReference>
<evidence type="ECO:0000313" key="5">
    <source>
        <dbReference type="Proteomes" id="UP000006878"/>
    </source>
</evidence>
<evidence type="ECO:0000256" key="1">
    <source>
        <dbReference type="SAM" id="MobiDB-lite"/>
    </source>
</evidence>
<evidence type="ECO:0000259" key="3">
    <source>
        <dbReference type="Pfam" id="PF08401"/>
    </source>
</evidence>
<accession>A0ABP1TZU9</accession>
<reference evidence="5" key="2">
    <citation type="submission" date="2010-07" db="EMBL/GenBank/DDBJ databases">
        <title>Complete genome sequence of Arthrobacter arilaitensis (strain DSM 16368 / CIP 108037 / JCM 13566 / Re117).</title>
        <authorList>
            <person name="Genoscope."/>
        </authorList>
    </citation>
    <scope>NUCLEOTIDE SEQUENCE [LARGE SCALE GENOMIC DNA]</scope>
    <source>
        <strain evidence="5">DSM 16368 / CIP 108037 / IAM 15318 / JCM 13566 / Re117</strain>
    </source>
</reference>
<dbReference type="InterPro" id="IPR013610">
    <property type="entry name" value="ArdC_N"/>
</dbReference>
<evidence type="ECO:0008006" key="6">
    <source>
        <dbReference type="Google" id="ProtNLM"/>
    </source>
</evidence>
<dbReference type="EMBL" id="FQ311875">
    <property type="protein sequence ID" value="CBT74625.1"/>
    <property type="molecule type" value="Genomic_DNA"/>
</dbReference>
<protein>
    <recommendedName>
        <fullName evidence="6">Serine/arginine repetitive matrix protein 2</fullName>
    </recommendedName>
</protein>
<feature type="domain" description="IrrE N-terminal-like" evidence="2">
    <location>
        <begin position="205"/>
        <end position="271"/>
    </location>
</feature>
<dbReference type="RefSeq" id="WP_013347778.1">
    <property type="nucleotide sequence ID" value="NC_014550.1"/>
</dbReference>
<dbReference type="GeneID" id="303184004"/>
<keyword evidence="5" id="KW-1185">Reference proteome</keyword>
<dbReference type="Pfam" id="PF06114">
    <property type="entry name" value="Peptidase_M78"/>
    <property type="match status" value="1"/>
</dbReference>
<feature type="domain" description="N-terminal" evidence="3">
    <location>
        <begin position="36"/>
        <end position="108"/>
    </location>
</feature>
<feature type="region of interest" description="Disordered" evidence="1">
    <location>
        <begin position="314"/>
        <end position="363"/>
    </location>
</feature>
<sequence>MAKNWEEARVAREAKLDGLQERLASAVDGLVTGEDWQRAMAFAARFRSRSFNNILLIWSQHLGAFEAGRVQVTEPSYVAGFRQWQTLGRQVDKGQSGYMIFAPVTARFASATPADAASWRRLERGEKPRAGEVARSKIVGVKPAYVWDVSQTSGEPIPERPMPVLLEGEAPAGLWEGIAAQIEARGFTVLRVPHEGMIHGANGVTDYGANTVAVRENMPPAAQVKTLAHELAHVMLHGPNNPDASGHRGVGEVEAESVALMVGAAHGMDTTGYTIPYVTGWASTVKDSSPVEVVQAAGERVRKAATEILDQLNTAQVGAGDPPGLVRDTSRREARQRFAPQPLPEPSPSPSSAVGSREPVRGL</sequence>